<organism evidence="1">
    <name type="scientific">marine sediment metagenome</name>
    <dbReference type="NCBI Taxonomy" id="412755"/>
    <lineage>
        <taxon>unclassified sequences</taxon>
        <taxon>metagenomes</taxon>
        <taxon>ecological metagenomes</taxon>
    </lineage>
</organism>
<comment type="caution">
    <text evidence="1">The sequence shown here is derived from an EMBL/GenBank/DDBJ whole genome shotgun (WGS) entry which is preliminary data.</text>
</comment>
<gene>
    <name evidence="1" type="ORF">LCGC14_1318430</name>
</gene>
<evidence type="ECO:0008006" key="2">
    <source>
        <dbReference type="Google" id="ProtNLM"/>
    </source>
</evidence>
<protein>
    <recommendedName>
        <fullName evidence="2">Response regulatory domain-containing protein</fullName>
    </recommendedName>
</protein>
<reference evidence="1" key="1">
    <citation type="journal article" date="2015" name="Nature">
        <title>Complex archaea that bridge the gap between prokaryotes and eukaryotes.</title>
        <authorList>
            <person name="Spang A."/>
            <person name="Saw J.H."/>
            <person name="Jorgensen S.L."/>
            <person name="Zaremba-Niedzwiedzka K."/>
            <person name="Martijn J."/>
            <person name="Lind A.E."/>
            <person name="van Eijk R."/>
            <person name="Schleper C."/>
            <person name="Guy L."/>
            <person name="Ettema T.J."/>
        </authorList>
    </citation>
    <scope>NUCLEOTIDE SEQUENCE</scope>
</reference>
<sequence length="126" mass="14428">MSINSMILVVGATREETIHIETCLKDWKYEIVPLNVEGTGIDSPIPKTPILMLVYVQQDPKNTIALYEQLCKDLEGATTQILLVVGRYKMSQFYELRRRVENIASIITPFNQEEIRTRIDEILGTT</sequence>
<proteinExistence type="predicted"/>
<name>A0A0F9KKS3_9ZZZZ</name>
<dbReference type="AlphaFoldDB" id="A0A0F9KKS3"/>
<dbReference type="EMBL" id="LAZR01007846">
    <property type="protein sequence ID" value="KKM82553.1"/>
    <property type="molecule type" value="Genomic_DNA"/>
</dbReference>
<accession>A0A0F9KKS3</accession>
<evidence type="ECO:0000313" key="1">
    <source>
        <dbReference type="EMBL" id="KKM82553.1"/>
    </source>
</evidence>